<keyword evidence="3" id="KW-1185">Reference proteome</keyword>
<evidence type="ECO:0000313" key="2">
    <source>
        <dbReference type="EMBL" id="TDL20398.1"/>
    </source>
</evidence>
<dbReference type="EMBL" id="ML170188">
    <property type="protein sequence ID" value="TDL20398.1"/>
    <property type="molecule type" value="Genomic_DNA"/>
</dbReference>
<dbReference type="Proteomes" id="UP000294933">
    <property type="component" value="Unassembled WGS sequence"/>
</dbReference>
<accession>A0A4Y7PZG1</accession>
<organism evidence="2 3">
    <name type="scientific">Rickenella mellea</name>
    <dbReference type="NCBI Taxonomy" id="50990"/>
    <lineage>
        <taxon>Eukaryota</taxon>
        <taxon>Fungi</taxon>
        <taxon>Dikarya</taxon>
        <taxon>Basidiomycota</taxon>
        <taxon>Agaricomycotina</taxon>
        <taxon>Agaricomycetes</taxon>
        <taxon>Hymenochaetales</taxon>
        <taxon>Rickenellaceae</taxon>
        <taxon>Rickenella</taxon>
    </lineage>
</organism>
<sequence>MFAPLPSTTSPSVEFHIVLYTSTPSSPYSEPIIISPSTSVSPHDAQQSNTKKHATQLPADLSIVSSTPAVIGWQLQ</sequence>
<name>A0A4Y7PZG1_9AGAM</name>
<evidence type="ECO:0000313" key="3">
    <source>
        <dbReference type="Proteomes" id="UP000294933"/>
    </source>
</evidence>
<proteinExistence type="predicted"/>
<dbReference type="VEuPathDB" id="FungiDB:BD410DRAFT_790871"/>
<reference evidence="2 3" key="1">
    <citation type="submission" date="2018-06" db="EMBL/GenBank/DDBJ databases">
        <title>A transcriptomic atlas of mushroom development highlights an independent origin of complex multicellularity.</title>
        <authorList>
            <consortium name="DOE Joint Genome Institute"/>
            <person name="Krizsan K."/>
            <person name="Almasi E."/>
            <person name="Merenyi Z."/>
            <person name="Sahu N."/>
            <person name="Viragh M."/>
            <person name="Koszo T."/>
            <person name="Mondo S."/>
            <person name="Kiss B."/>
            <person name="Balint B."/>
            <person name="Kues U."/>
            <person name="Barry K."/>
            <person name="Hegedus J.C."/>
            <person name="Henrissat B."/>
            <person name="Johnson J."/>
            <person name="Lipzen A."/>
            <person name="Ohm R."/>
            <person name="Nagy I."/>
            <person name="Pangilinan J."/>
            <person name="Yan J."/>
            <person name="Xiong Y."/>
            <person name="Grigoriev I.V."/>
            <person name="Hibbett D.S."/>
            <person name="Nagy L.G."/>
        </authorList>
    </citation>
    <scope>NUCLEOTIDE SEQUENCE [LARGE SCALE GENOMIC DNA]</scope>
    <source>
        <strain evidence="2 3">SZMC22713</strain>
    </source>
</reference>
<protein>
    <submittedName>
        <fullName evidence="2">Uncharacterized protein</fullName>
    </submittedName>
</protein>
<evidence type="ECO:0000256" key="1">
    <source>
        <dbReference type="SAM" id="MobiDB-lite"/>
    </source>
</evidence>
<dbReference type="AlphaFoldDB" id="A0A4Y7PZG1"/>
<gene>
    <name evidence="2" type="ORF">BD410DRAFT_790871</name>
</gene>
<feature type="region of interest" description="Disordered" evidence="1">
    <location>
        <begin position="36"/>
        <end position="56"/>
    </location>
</feature>